<evidence type="ECO:0000256" key="4">
    <source>
        <dbReference type="ARBA" id="ARBA00023139"/>
    </source>
</evidence>
<comment type="similarity">
    <text evidence="6">Belongs to the LpqB lipoprotein family.</text>
</comment>
<dbReference type="GO" id="GO:0005886">
    <property type="term" value="C:plasma membrane"/>
    <property type="evidence" value="ECO:0007669"/>
    <property type="project" value="UniProtKB-SubCell"/>
</dbReference>
<evidence type="ECO:0000313" key="9">
    <source>
        <dbReference type="EMBL" id="MBB3035642.1"/>
    </source>
</evidence>
<organism evidence="9 10">
    <name type="scientific">Hoyosella altamirensis</name>
    <dbReference type="NCBI Taxonomy" id="616997"/>
    <lineage>
        <taxon>Bacteria</taxon>
        <taxon>Bacillati</taxon>
        <taxon>Actinomycetota</taxon>
        <taxon>Actinomycetes</taxon>
        <taxon>Mycobacteriales</taxon>
        <taxon>Hoyosellaceae</taxon>
        <taxon>Hoyosella</taxon>
    </lineage>
</organism>
<evidence type="ECO:0000256" key="2">
    <source>
        <dbReference type="ARBA" id="ARBA00022729"/>
    </source>
</evidence>
<evidence type="ECO:0000256" key="1">
    <source>
        <dbReference type="ARBA" id="ARBA00022475"/>
    </source>
</evidence>
<dbReference type="Pfam" id="PF10646">
    <property type="entry name" value="Germane"/>
    <property type="match status" value="1"/>
</dbReference>
<evidence type="ECO:0000313" key="10">
    <source>
        <dbReference type="Proteomes" id="UP000567922"/>
    </source>
</evidence>
<dbReference type="RefSeq" id="WP_064440661.1">
    <property type="nucleotide sequence ID" value="NZ_BDDI01000009.1"/>
</dbReference>
<keyword evidence="5" id="KW-0449">Lipoprotein</keyword>
<keyword evidence="10" id="KW-1185">Reference proteome</keyword>
<dbReference type="InterPro" id="IPR023959">
    <property type="entry name" value="LpqB"/>
</dbReference>
<dbReference type="Proteomes" id="UP000567922">
    <property type="component" value="Unassembled WGS sequence"/>
</dbReference>
<evidence type="ECO:0000256" key="7">
    <source>
        <dbReference type="SAM" id="MobiDB-lite"/>
    </source>
</evidence>
<dbReference type="SMART" id="SM00909">
    <property type="entry name" value="Germane"/>
    <property type="match status" value="1"/>
</dbReference>
<name>A0A839RFZ9_9ACTN</name>
<gene>
    <name evidence="6" type="primary">lpqB</name>
    <name evidence="9" type="ORF">FHU29_000076</name>
</gene>
<feature type="domain" description="GerMN" evidence="8">
    <location>
        <begin position="197"/>
        <end position="295"/>
    </location>
</feature>
<dbReference type="InterPro" id="IPR018910">
    <property type="entry name" value="LpqB_C"/>
</dbReference>
<feature type="region of interest" description="Disordered" evidence="7">
    <location>
        <begin position="526"/>
        <end position="546"/>
    </location>
</feature>
<comment type="caution">
    <text evidence="9">The sequence shown here is derived from an EMBL/GenBank/DDBJ whole genome shotgun (WGS) entry which is preliminary data.</text>
</comment>
<sequence>MAVVISGISAGVLLLSGCTALPTHSQPQAIGAIQHNPAETAVPEPTPGIDAFPLVREFIKASAQPAGRHAAARQFLTTEAESRWNDSASTTIANRVDVLSEGLRSENTATFIVRAEKVGQLSPDGVFTAEEGTVETKISVVRVDDEWRIDDLPSGVMIERPHFLSHYERQAVYFLDPTGRRLVPDLRWVAVNPEQIVPQLMAMLMDGPSTNLAPGVTSQFSEEVRLRGPITKADGRTTQVGVGLGGIKMDLQGLAATGAEERRRLAAQIIWTLDHADVPGPYVIEADGAPLDESLPTGWTRQDVASMDPNAAASADVGLHAIFNGALVSVTDSAVSPVPGTAGALDSLDSGSISHDGKQVAVITRNEDSEGSAYQLLIGAYGGALTVAAEGSSITRPSWSASDNSLWAVIDGDTVIRVVREPATGEHSALEVESGAIAGLQGQITSFRLAPDGVRAALIVGGKVYVAAVAEPRQGLHTLLNPKPVALNLTDTAVALDWGSTDSLLVVRNSSEAPVARVTADGSRVEQLPRGNLSPPVTAVDASPTTEYVTDSRGVLRLGQDEPDGERFWREVSRLMGVDAKPILPG</sequence>
<keyword evidence="3" id="KW-0472">Membrane</keyword>
<protein>
    <recommendedName>
        <fullName evidence="6">Lipoprotein LpqB</fullName>
    </recommendedName>
</protein>
<dbReference type="Pfam" id="PF10647">
    <property type="entry name" value="Gmad1"/>
    <property type="match status" value="1"/>
</dbReference>
<evidence type="ECO:0000259" key="8">
    <source>
        <dbReference type="SMART" id="SM00909"/>
    </source>
</evidence>
<evidence type="ECO:0000256" key="5">
    <source>
        <dbReference type="ARBA" id="ARBA00023288"/>
    </source>
</evidence>
<reference evidence="9 10" key="1">
    <citation type="submission" date="2020-08" db="EMBL/GenBank/DDBJ databases">
        <title>Sequencing the genomes of 1000 actinobacteria strains.</title>
        <authorList>
            <person name="Klenk H.-P."/>
        </authorList>
    </citation>
    <scope>NUCLEOTIDE SEQUENCE [LARGE SCALE GENOMIC DNA]</scope>
    <source>
        <strain evidence="9 10">DSM 45258</strain>
    </source>
</reference>
<dbReference type="InterPro" id="IPR019606">
    <property type="entry name" value="GerMN"/>
</dbReference>
<accession>A0A839RFZ9</accession>
<comment type="subcellular location">
    <subcellularLocation>
        <location evidence="6">Cell membrane</location>
        <topology evidence="6">Lipid-anchor</topology>
    </subcellularLocation>
</comment>
<evidence type="ECO:0000256" key="3">
    <source>
        <dbReference type="ARBA" id="ARBA00023136"/>
    </source>
</evidence>
<dbReference type="Pfam" id="PF25976">
    <property type="entry name" value="LpqB_N"/>
    <property type="match status" value="1"/>
</dbReference>
<dbReference type="NCBIfam" id="NF010141">
    <property type="entry name" value="PRK13616.1"/>
    <property type="match status" value="1"/>
</dbReference>
<dbReference type="EMBL" id="JACHWS010000001">
    <property type="protein sequence ID" value="MBB3035642.1"/>
    <property type="molecule type" value="Genomic_DNA"/>
</dbReference>
<dbReference type="InterPro" id="IPR059026">
    <property type="entry name" value="LpqB_N"/>
</dbReference>
<keyword evidence="4" id="KW-0564">Palmitate</keyword>
<keyword evidence="1" id="KW-1003">Cell membrane</keyword>
<dbReference type="AlphaFoldDB" id="A0A839RFZ9"/>
<dbReference type="HAMAP" id="MF_01373">
    <property type="entry name" value="LpqB_lipoprot"/>
    <property type="match status" value="1"/>
</dbReference>
<evidence type="ECO:0000256" key="6">
    <source>
        <dbReference type="HAMAP-Rule" id="MF_01373"/>
    </source>
</evidence>
<dbReference type="SUPFAM" id="SSF69322">
    <property type="entry name" value="Tricorn protease domain 2"/>
    <property type="match status" value="1"/>
</dbReference>
<proteinExistence type="inferred from homology"/>
<keyword evidence="2" id="KW-0732">Signal</keyword>